<dbReference type="InterPro" id="IPR006015">
    <property type="entry name" value="Universal_stress_UspA"/>
</dbReference>
<dbReference type="AlphaFoldDB" id="A0A918C7D6"/>
<organism evidence="3 4">
    <name type="scientific">Deinococcus ruber</name>
    <dbReference type="NCBI Taxonomy" id="1848197"/>
    <lineage>
        <taxon>Bacteria</taxon>
        <taxon>Thermotogati</taxon>
        <taxon>Deinococcota</taxon>
        <taxon>Deinococci</taxon>
        <taxon>Deinococcales</taxon>
        <taxon>Deinococcaceae</taxon>
        <taxon>Deinococcus</taxon>
    </lineage>
</organism>
<dbReference type="RefSeq" id="WP_189090444.1">
    <property type="nucleotide sequence ID" value="NZ_BMQL01000011.1"/>
</dbReference>
<gene>
    <name evidence="3" type="ORF">GCM10008957_22800</name>
</gene>
<sequence>MYRHILVTSDGSEFSDPAIWHAAELSRSVGARLTVLHVVPDAHLNLSTGDDLSVEARTLERGWKAESETDFVRISTLLEGTVFSPQLVQAHHAHVAPVILREAGRLDVDLIVMATHGRTGMAHLIHGSVAEDVVRPSSTPVLLLHVR</sequence>
<comment type="similarity">
    <text evidence="1">Belongs to the universal stress protein A family.</text>
</comment>
<feature type="domain" description="UspA" evidence="2">
    <location>
        <begin position="1"/>
        <end position="144"/>
    </location>
</feature>
<dbReference type="PANTHER" id="PTHR46268:SF6">
    <property type="entry name" value="UNIVERSAL STRESS PROTEIN UP12"/>
    <property type="match status" value="1"/>
</dbReference>
<evidence type="ECO:0000313" key="4">
    <source>
        <dbReference type="Proteomes" id="UP000603865"/>
    </source>
</evidence>
<dbReference type="PRINTS" id="PR01438">
    <property type="entry name" value="UNVRSLSTRESS"/>
</dbReference>
<dbReference type="InterPro" id="IPR006016">
    <property type="entry name" value="UspA"/>
</dbReference>
<dbReference type="EMBL" id="BMQL01000011">
    <property type="protein sequence ID" value="GGR09507.1"/>
    <property type="molecule type" value="Genomic_DNA"/>
</dbReference>
<dbReference type="Gene3D" id="3.40.50.620">
    <property type="entry name" value="HUPs"/>
    <property type="match status" value="1"/>
</dbReference>
<keyword evidence="4" id="KW-1185">Reference proteome</keyword>
<protein>
    <submittedName>
        <fullName evidence="3">Universal stress protein</fullName>
    </submittedName>
</protein>
<reference evidence="3" key="2">
    <citation type="submission" date="2020-09" db="EMBL/GenBank/DDBJ databases">
        <authorList>
            <person name="Sun Q."/>
            <person name="Ohkuma M."/>
        </authorList>
    </citation>
    <scope>NUCLEOTIDE SEQUENCE</scope>
    <source>
        <strain evidence="3">JCM 31311</strain>
    </source>
</reference>
<proteinExistence type="inferred from homology"/>
<dbReference type="InterPro" id="IPR014729">
    <property type="entry name" value="Rossmann-like_a/b/a_fold"/>
</dbReference>
<dbReference type="CDD" id="cd00293">
    <property type="entry name" value="USP-like"/>
    <property type="match status" value="1"/>
</dbReference>
<accession>A0A918C7D6</accession>
<evidence type="ECO:0000256" key="1">
    <source>
        <dbReference type="ARBA" id="ARBA00008791"/>
    </source>
</evidence>
<evidence type="ECO:0000313" key="3">
    <source>
        <dbReference type="EMBL" id="GGR09507.1"/>
    </source>
</evidence>
<comment type="caution">
    <text evidence="3">The sequence shown here is derived from an EMBL/GenBank/DDBJ whole genome shotgun (WGS) entry which is preliminary data.</text>
</comment>
<name>A0A918C7D6_9DEIO</name>
<dbReference type="PANTHER" id="PTHR46268">
    <property type="entry name" value="STRESS RESPONSE PROTEIN NHAX"/>
    <property type="match status" value="1"/>
</dbReference>
<dbReference type="SUPFAM" id="SSF52402">
    <property type="entry name" value="Adenine nucleotide alpha hydrolases-like"/>
    <property type="match status" value="1"/>
</dbReference>
<dbReference type="Pfam" id="PF00582">
    <property type="entry name" value="Usp"/>
    <property type="match status" value="1"/>
</dbReference>
<dbReference type="Proteomes" id="UP000603865">
    <property type="component" value="Unassembled WGS sequence"/>
</dbReference>
<reference evidence="3" key="1">
    <citation type="journal article" date="2014" name="Int. J. Syst. Evol. Microbiol.">
        <title>Complete genome sequence of Corynebacterium casei LMG S-19264T (=DSM 44701T), isolated from a smear-ripened cheese.</title>
        <authorList>
            <consortium name="US DOE Joint Genome Institute (JGI-PGF)"/>
            <person name="Walter F."/>
            <person name="Albersmeier A."/>
            <person name="Kalinowski J."/>
            <person name="Ruckert C."/>
        </authorList>
    </citation>
    <scope>NUCLEOTIDE SEQUENCE</scope>
    <source>
        <strain evidence="3">JCM 31311</strain>
    </source>
</reference>
<evidence type="ECO:0000259" key="2">
    <source>
        <dbReference type="Pfam" id="PF00582"/>
    </source>
</evidence>